<reference evidence="2 3" key="1">
    <citation type="submission" date="2010-10" db="EMBL/GenBank/DDBJ databases">
        <authorList>
            <person name="Muzny D."/>
            <person name="Qin X."/>
            <person name="Deng J."/>
            <person name="Jiang H."/>
            <person name="Liu Y."/>
            <person name="Qu J."/>
            <person name="Song X.-Z."/>
            <person name="Zhang L."/>
            <person name="Thornton R."/>
            <person name="Coyle M."/>
            <person name="Francisco L."/>
            <person name="Jackson L."/>
            <person name="Javaid M."/>
            <person name="Korchina V."/>
            <person name="Kovar C."/>
            <person name="Mata R."/>
            <person name="Mathew T."/>
            <person name="Ngo R."/>
            <person name="Nguyen L."/>
            <person name="Nguyen N."/>
            <person name="Okwuonu G."/>
            <person name="Ongeri F."/>
            <person name="Pham C."/>
            <person name="Simmons D."/>
            <person name="Wilczek-Boney K."/>
            <person name="Hale W."/>
            <person name="Jakkamsetti A."/>
            <person name="Pham P."/>
            <person name="Ruth R."/>
            <person name="San Lucas F."/>
            <person name="Warren J."/>
            <person name="Zhang J."/>
            <person name="Zhao Z."/>
            <person name="Zhou C."/>
            <person name="Zhu D."/>
            <person name="Lee S."/>
            <person name="Bess C."/>
            <person name="Blankenburg K."/>
            <person name="Forbes L."/>
            <person name="Fu Q."/>
            <person name="Gubbala S."/>
            <person name="Hirani K."/>
            <person name="Jayaseelan J.C."/>
            <person name="Lara F."/>
            <person name="Munidasa M."/>
            <person name="Palculict T."/>
            <person name="Patil S."/>
            <person name="Pu L.-L."/>
            <person name="Saada N."/>
            <person name="Tang L."/>
            <person name="Weissenberger G."/>
            <person name="Zhu Y."/>
            <person name="Hemphill L."/>
            <person name="Shang Y."/>
            <person name="Youmans B."/>
            <person name="Ayvaz T."/>
            <person name="Ross M."/>
            <person name="Santibanez J."/>
            <person name="Aqrawi P."/>
            <person name="Gross S."/>
            <person name="Joshi V."/>
            <person name="Fowler G."/>
            <person name="Nazareth L."/>
            <person name="Reid J."/>
            <person name="Worley K."/>
            <person name="Petrosino J."/>
            <person name="Highlander S."/>
            <person name="Gibbs R."/>
        </authorList>
    </citation>
    <scope>NUCLEOTIDE SEQUENCE [LARGE SCALE GENOMIC DNA]</scope>
    <source>
        <strain evidence="2 3">F0287</strain>
    </source>
</reference>
<dbReference type="eggNOG" id="COG3325">
    <property type="taxonomic scope" value="Bacteria"/>
</dbReference>
<sequence length="467" mass="54398">MVGCKPQYKIIANNKKICNIKKIITMKSLNYIKHISLCFLGLLVINCVKTEPLDIEKDYKQQLTQRAQQEQQREAEAKAKAEAEAQKKWEAYYKMLTEYKQKAWANTGEKPFIYMWWTGWRAADGLERTWLQSIPDTTTAISLWGGYGKQPADMTDNEKYDLEVFHKKGSKVFLCWQVSNVGQGLPNEGNKSGFTLFREKYGEEKDSDNETYRCQIYARELARYIIACGLDGFDIDWEPTIGNHNHYSYNEFASGSSTNGYKKNMDTFIREIGKYFGEKYSGKQRKQHLRELFDENHTGYHQKEKEYIKAYKPFFEKGNYAEKKYCLLFDGQYEKLINTDDVDSYISKYIMQDYGDNRVDSPFTSNPYKSVSTSEFEKGSYLSIIVKAKATKIGKVGGVGSYHGELDYSFSAESSLFKGYMESNKISGRKYKHYAWLREAIRIIDPRSNEEYKDFKEEITINKPNKK</sequence>
<dbReference type="Gene3D" id="3.20.20.80">
    <property type="entry name" value="Glycosidases"/>
    <property type="match status" value="1"/>
</dbReference>
<dbReference type="PROSITE" id="PS01095">
    <property type="entry name" value="GH18_1"/>
    <property type="match status" value="1"/>
</dbReference>
<proteinExistence type="predicted"/>
<dbReference type="InterPro" id="IPR017853">
    <property type="entry name" value="GH"/>
</dbReference>
<name>E4MNZ8_CAPOC</name>
<dbReference type="EMBL" id="AEOH01000003">
    <property type="protein sequence ID" value="EFS98601.1"/>
    <property type="molecule type" value="Genomic_DNA"/>
</dbReference>
<feature type="coiled-coil region" evidence="1">
    <location>
        <begin position="53"/>
        <end position="87"/>
    </location>
</feature>
<protein>
    <recommendedName>
        <fullName evidence="4">Endoglycosidase</fullName>
    </recommendedName>
</protein>
<evidence type="ECO:0000313" key="2">
    <source>
        <dbReference type="EMBL" id="EFS98601.1"/>
    </source>
</evidence>
<evidence type="ECO:0000313" key="3">
    <source>
        <dbReference type="Proteomes" id="UP000005391"/>
    </source>
</evidence>
<evidence type="ECO:0000256" key="1">
    <source>
        <dbReference type="SAM" id="Coils"/>
    </source>
</evidence>
<dbReference type="RefSeq" id="WP_002671047.1">
    <property type="nucleotide sequence ID" value="NZ_GL573160.1"/>
</dbReference>
<evidence type="ECO:0008006" key="4">
    <source>
        <dbReference type="Google" id="ProtNLM"/>
    </source>
</evidence>
<keyword evidence="1" id="KW-0175">Coiled coil</keyword>
<comment type="caution">
    <text evidence="2">The sequence shown here is derived from an EMBL/GenBank/DDBJ whole genome shotgun (WGS) entry which is preliminary data.</text>
</comment>
<dbReference type="HOGENOM" id="CLU_584870_0_0_10"/>
<dbReference type="Proteomes" id="UP000005391">
    <property type="component" value="Unassembled WGS sequence"/>
</dbReference>
<dbReference type="GO" id="GO:0004553">
    <property type="term" value="F:hydrolase activity, hydrolyzing O-glycosyl compounds"/>
    <property type="evidence" value="ECO:0007669"/>
    <property type="project" value="InterPro"/>
</dbReference>
<dbReference type="AlphaFoldDB" id="E4MNZ8"/>
<dbReference type="InterPro" id="IPR001579">
    <property type="entry name" value="Glyco_hydro_18_chit_AS"/>
</dbReference>
<accession>E4MNZ8</accession>
<dbReference type="SUPFAM" id="SSF51445">
    <property type="entry name" value="(Trans)glycosidases"/>
    <property type="match status" value="1"/>
</dbReference>
<organism evidence="2 3">
    <name type="scientific">Capnocytophaga ochracea F0287</name>
    <dbReference type="NCBI Taxonomy" id="873517"/>
    <lineage>
        <taxon>Bacteria</taxon>
        <taxon>Pseudomonadati</taxon>
        <taxon>Bacteroidota</taxon>
        <taxon>Flavobacteriia</taxon>
        <taxon>Flavobacteriales</taxon>
        <taxon>Flavobacteriaceae</taxon>
        <taxon>Capnocytophaga</taxon>
    </lineage>
</organism>
<dbReference type="GO" id="GO:0005975">
    <property type="term" value="P:carbohydrate metabolic process"/>
    <property type="evidence" value="ECO:0007669"/>
    <property type="project" value="InterPro"/>
</dbReference>
<gene>
    <name evidence="2" type="ORF">HMPREF1977_0108</name>
</gene>